<sequence length="91" mass="9901">MATPVIGLDAIPHAVRNSKVLSATDLEQLGSVAALPSDEEIAAYTQREEIKDLFDATIGDTQTRDLQLHLKAKQLLATGRTDEAWMVLLAE</sequence>
<protein>
    <submittedName>
        <fullName evidence="1">Uncharacterized protein</fullName>
    </submittedName>
</protein>
<keyword evidence="2" id="KW-1185">Reference proteome</keyword>
<dbReference type="RefSeq" id="WP_146381892.1">
    <property type="nucleotide sequence ID" value="NZ_VOEJ01000004.1"/>
</dbReference>
<evidence type="ECO:0000313" key="1">
    <source>
        <dbReference type="EMBL" id="TWR29402.1"/>
    </source>
</evidence>
<organism evidence="1 2">
    <name type="scientific">Mucilaginibacter pallidiroseus</name>
    <dbReference type="NCBI Taxonomy" id="2599295"/>
    <lineage>
        <taxon>Bacteria</taxon>
        <taxon>Pseudomonadati</taxon>
        <taxon>Bacteroidota</taxon>
        <taxon>Sphingobacteriia</taxon>
        <taxon>Sphingobacteriales</taxon>
        <taxon>Sphingobacteriaceae</taxon>
        <taxon>Mucilaginibacter</taxon>
    </lineage>
</organism>
<gene>
    <name evidence="1" type="ORF">FPZ43_10650</name>
</gene>
<dbReference type="AlphaFoldDB" id="A0A563UDD7"/>
<dbReference type="OrthoDB" id="9794638at2"/>
<evidence type="ECO:0000313" key="2">
    <source>
        <dbReference type="Proteomes" id="UP000320042"/>
    </source>
</evidence>
<dbReference type="EMBL" id="VOEJ01000004">
    <property type="protein sequence ID" value="TWR29402.1"/>
    <property type="molecule type" value="Genomic_DNA"/>
</dbReference>
<name>A0A563UDD7_9SPHI</name>
<dbReference type="Proteomes" id="UP000320042">
    <property type="component" value="Unassembled WGS sequence"/>
</dbReference>
<reference evidence="1 2" key="1">
    <citation type="submission" date="2019-07" db="EMBL/GenBank/DDBJ databases">
        <authorList>
            <person name="Kim J."/>
        </authorList>
    </citation>
    <scope>NUCLEOTIDE SEQUENCE [LARGE SCALE GENOMIC DNA]</scope>
    <source>
        <strain evidence="2">dk17</strain>
    </source>
</reference>
<proteinExistence type="predicted"/>
<comment type="caution">
    <text evidence="1">The sequence shown here is derived from an EMBL/GenBank/DDBJ whole genome shotgun (WGS) entry which is preliminary data.</text>
</comment>
<accession>A0A563UDD7</accession>